<dbReference type="PANTHER" id="PTHR33371:SF15">
    <property type="entry name" value="LIPOPROTEIN LPRN"/>
    <property type="match status" value="1"/>
</dbReference>
<evidence type="ECO:0000313" key="4">
    <source>
        <dbReference type="EMBL" id="GAA4758504.1"/>
    </source>
</evidence>
<evidence type="ECO:0008006" key="6">
    <source>
        <dbReference type="Google" id="ProtNLM"/>
    </source>
</evidence>
<sequence>MSTRSRRTGRRGPLVGLALSLVLALLLTGCSLGKDLYNTPLPGGADVGDHPLEITADFNDVVDLVPQSSVKVENIAVGRVASIELNPDGRSARATLLVNGDVVLPKGTTARLQQTSLLGEKYVALIRPAEDAPDAPALQSGANIPIGETSQVAEVEQVLGALSLVVNGGGLAKFQDISHELQQVSAGRPEEIRGFLNNMETFMTNLNARKGAITAALDSVAKLSTTLERDKDKIAEALEGLSPGMKALAEQRGQLVDMLKALDKLSDVSVRTLNASQKDMVADMQLLEPILRELAESGDALPNSLELLLTYPFPDSVLGAIKGDYLNVFATASYTSLPATCTGLGCPWPQYADEGTEPAIDPFAEVQGGGGAQVRGQKAGKSTKAPEGRKPSGKPSPSGKASPDGAASPSAGPTDDVSPTPSLLPPTDSALPGLPGPSVQVPSESASPSATAEASPSSSTEAD</sequence>
<dbReference type="Pfam" id="PF02470">
    <property type="entry name" value="MlaD"/>
    <property type="match status" value="1"/>
</dbReference>
<comment type="caution">
    <text evidence="4">The sequence shown here is derived from an EMBL/GenBank/DDBJ whole genome shotgun (WGS) entry which is preliminary data.</text>
</comment>
<evidence type="ECO:0000259" key="3">
    <source>
        <dbReference type="Pfam" id="PF11887"/>
    </source>
</evidence>
<dbReference type="InterPro" id="IPR052336">
    <property type="entry name" value="MlaD_Phospholipid_Transporter"/>
</dbReference>
<dbReference type="NCBIfam" id="TIGR00996">
    <property type="entry name" value="Mtu_fam_mce"/>
    <property type="match status" value="1"/>
</dbReference>
<dbReference type="EMBL" id="BAABKN010000036">
    <property type="protein sequence ID" value="GAA4758504.1"/>
    <property type="molecule type" value="Genomic_DNA"/>
</dbReference>
<dbReference type="RefSeq" id="WP_345529874.1">
    <property type="nucleotide sequence ID" value="NZ_BAABKN010000036.1"/>
</dbReference>
<feature type="compositionally biased region" description="Low complexity" evidence="1">
    <location>
        <begin position="442"/>
        <end position="463"/>
    </location>
</feature>
<dbReference type="InterPro" id="IPR003399">
    <property type="entry name" value="Mce/MlaD"/>
</dbReference>
<dbReference type="PANTHER" id="PTHR33371">
    <property type="entry name" value="INTERMEMBRANE PHOSPHOLIPID TRANSPORT SYSTEM BINDING PROTEIN MLAD-RELATED"/>
    <property type="match status" value="1"/>
</dbReference>
<feature type="compositionally biased region" description="Low complexity" evidence="1">
    <location>
        <begin position="393"/>
        <end position="432"/>
    </location>
</feature>
<keyword evidence="5" id="KW-1185">Reference proteome</keyword>
<dbReference type="PROSITE" id="PS51257">
    <property type="entry name" value="PROKAR_LIPOPROTEIN"/>
    <property type="match status" value="1"/>
</dbReference>
<protein>
    <recommendedName>
        <fullName evidence="6">MCE family protein</fullName>
    </recommendedName>
</protein>
<dbReference type="InterPro" id="IPR005693">
    <property type="entry name" value="Mce"/>
</dbReference>
<name>A0ABP8ZL03_9ACTN</name>
<feature type="domain" description="Mammalian cell entry C-terminal" evidence="3">
    <location>
        <begin position="137"/>
        <end position="306"/>
    </location>
</feature>
<dbReference type="InterPro" id="IPR024516">
    <property type="entry name" value="Mce_C"/>
</dbReference>
<proteinExistence type="predicted"/>
<evidence type="ECO:0000256" key="1">
    <source>
        <dbReference type="SAM" id="MobiDB-lite"/>
    </source>
</evidence>
<organism evidence="4 5">
    <name type="scientific">Nocardioides endophyticus</name>
    <dbReference type="NCBI Taxonomy" id="1353775"/>
    <lineage>
        <taxon>Bacteria</taxon>
        <taxon>Bacillati</taxon>
        <taxon>Actinomycetota</taxon>
        <taxon>Actinomycetes</taxon>
        <taxon>Propionibacteriales</taxon>
        <taxon>Nocardioidaceae</taxon>
        <taxon>Nocardioides</taxon>
    </lineage>
</organism>
<accession>A0ABP8ZL03</accession>
<evidence type="ECO:0000313" key="5">
    <source>
        <dbReference type="Proteomes" id="UP001499882"/>
    </source>
</evidence>
<feature type="domain" description="Mce/MlaD" evidence="2">
    <location>
        <begin position="52"/>
        <end position="126"/>
    </location>
</feature>
<reference evidence="5" key="1">
    <citation type="journal article" date="2019" name="Int. J. Syst. Evol. Microbiol.">
        <title>The Global Catalogue of Microorganisms (GCM) 10K type strain sequencing project: providing services to taxonomists for standard genome sequencing and annotation.</title>
        <authorList>
            <consortium name="The Broad Institute Genomics Platform"/>
            <consortium name="The Broad Institute Genome Sequencing Center for Infectious Disease"/>
            <person name="Wu L."/>
            <person name="Ma J."/>
        </authorList>
    </citation>
    <scope>NUCLEOTIDE SEQUENCE [LARGE SCALE GENOMIC DNA]</scope>
    <source>
        <strain evidence="5">JCM 18532</strain>
    </source>
</reference>
<feature type="region of interest" description="Disordered" evidence="1">
    <location>
        <begin position="360"/>
        <end position="463"/>
    </location>
</feature>
<evidence type="ECO:0000259" key="2">
    <source>
        <dbReference type="Pfam" id="PF02470"/>
    </source>
</evidence>
<dbReference type="Pfam" id="PF11887">
    <property type="entry name" value="Mce4_CUP1"/>
    <property type="match status" value="1"/>
</dbReference>
<gene>
    <name evidence="4" type="ORF">GCM10023350_50390</name>
</gene>
<dbReference type="Proteomes" id="UP001499882">
    <property type="component" value="Unassembled WGS sequence"/>
</dbReference>